<reference evidence="4 5" key="1">
    <citation type="submission" date="2018-06" db="EMBL/GenBank/DDBJ databases">
        <title>A transcriptomic atlas of mushroom development highlights an independent origin of complex multicellularity.</title>
        <authorList>
            <consortium name="DOE Joint Genome Institute"/>
            <person name="Krizsan K."/>
            <person name="Almasi E."/>
            <person name="Merenyi Z."/>
            <person name="Sahu N."/>
            <person name="Viragh M."/>
            <person name="Koszo T."/>
            <person name="Mondo S."/>
            <person name="Kiss B."/>
            <person name="Balint B."/>
            <person name="Kues U."/>
            <person name="Barry K."/>
            <person name="Hegedus J.C."/>
            <person name="Henrissat B."/>
            <person name="Johnson J."/>
            <person name="Lipzen A."/>
            <person name="Ohm R."/>
            <person name="Nagy I."/>
            <person name="Pangilinan J."/>
            <person name="Yan J."/>
            <person name="Xiong Y."/>
            <person name="Grigoriev I.V."/>
            <person name="Hibbett D.S."/>
            <person name="Nagy L.G."/>
        </authorList>
    </citation>
    <scope>NUCLEOTIDE SEQUENCE [LARGE SCALE GENOMIC DNA]</scope>
    <source>
        <strain evidence="4 5">SZMC22713</strain>
    </source>
</reference>
<dbReference type="InterPro" id="IPR036291">
    <property type="entry name" value="NAD(P)-bd_dom_sf"/>
</dbReference>
<evidence type="ECO:0000313" key="4">
    <source>
        <dbReference type="EMBL" id="TDL27088.1"/>
    </source>
</evidence>
<protein>
    <submittedName>
        <fullName evidence="4">NAD(P)-binding protein</fullName>
    </submittedName>
</protein>
<dbReference type="AlphaFoldDB" id="A0A4Y7QIL2"/>
<accession>A0A4Y7QIL2</accession>
<name>A0A4Y7QIL2_9AGAM</name>
<dbReference type="VEuPathDB" id="FungiDB:BD410DRAFT_894986"/>
<comment type="similarity">
    <text evidence="2">Belongs to the NAD(P)-dependent epimerase/dehydratase family. Dihydroflavonol-4-reductase subfamily.</text>
</comment>
<keyword evidence="5" id="KW-1185">Reference proteome</keyword>
<organism evidence="4 5">
    <name type="scientific">Rickenella mellea</name>
    <dbReference type="NCBI Taxonomy" id="50990"/>
    <lineage>
        <taxon>Eukaryota</taxon>
        <taxon>Fungi</taxon>
        <taxon>Dikarya</taxon>
        <taxon>Basidiomycota</taxon>
        <taxon>Agaricomycotina</taxon>
        <taxon>Agaricomycetes</taxon>
        <taxon>Hymenochaetales</taxon>
        <taxon>Rickenellaceae</taxon>
        <taxon>Rickenella</taxon>
    </lineage>
</organism>
<dbReference type="InterPro" id="IPR050425">
    <property type="entry name" value="NAD(P)_dehydrat-like"/>
</dbReference>
<dbReference type="OrthoDB" id="2735536at2759"/>
<dbReference type="PANTHER" id="PTHR10366">
    <property type="entry name" value="NAD DEPENDENT EPIMERASE/DEHYDRATASE"/>
    <property type="match status" value="1"/>
</dbReference>
<dbReference type="GO" id="GO:0016616">
    <property type="term" value="F:oxidoreductase activity, acting on the CH-OH group of donors, NAD or NADP as acceptor"/>
    <property type="evidence" value="ECO:0007669"/>
    <property type="project" value="TreeGrafter"/>
</dbReference>
<dbReference type="Gene3D" id="3.40.50.720">
    <property type="entry name" value="NAD(P)-binding Rossmann-like Domain"/>
    <property type="match status" value="1"/>
</dbReference>
<dbReference type="Proteomes" id="UP000294933">
    <property type="component" value="Unassembled WGS sequence"/>
</dbReference>
<keyword evidence="1" id="KW-0560">Oxidoreductase</keyword>
<evidence type="ECO:0000259" key="3">
    <source>
        <dbReference type="Pfam" id="PF01370"/>
    </source>
</evidence>
<evidence type="ECO:0000313" key="5">
    <source>
        <dbReference type="Proteomes" id="UP000294933"/>
    </source>
</evidence>
<dbReference type="Pfam" id="PF01370">
    <property type="entry name" value="Epimerase"/>
    <property type="match status" value="1"/>
</dbReference>
<gene>
    <name evidence="4" type="ORF">BD410DRAFT_894986</name>
</gene>
<dbReference type="SUPFAM" id="SSF51735">
    <property type="entry name" value="NAD(P)-binding Rossmann-fold domains"/>
    <property type="match status" value="1"/>
</dbReference>
<dbReference type="PANTHER" id="PTHR10366:SF564">
    <property type="entry name" value="STEROL-4-ALPHA-CARBOXYLATE 3-DEHYDROGENASE, DECARBOXYLATING"/>
    <property type="match status" value="1"/>
</dbReference>
<feature type="domain" description="NAD-dependent epimerase/dehydratase" evidence="3">
    <location>
        <begin position="53"/>
        <end position="300"/>
    </location>
</feature>
<proteinExistence type="inferred from homology"/>
<evidence type="ECO:0000256" key="1">
    <source>
        <dbReference type="ARBA" id="ARBA00023002"/>
    </source>
</evidence>
<sequence>MDSFLNITASSSSSVSSQESSIPISFDGGDGNGGACIIAYSAPDSDAYNSVQITGATGFVGSHILHQALESGHSVRITTRPAKFEEVKKRLGQNVDIVSVADAATGDYTQALKGVDAIIHAAAPLPMKTGPEALMDGAINGAKNILRQALAAGVHKIVITSSYVTSKHDPALLLSDHVFTDKEWNPATMEEALDGTRNIYWVYDAAKTLAERAIWQFADEHPEMDITTINPPMIFGPFAPEFHTIKGDVNSLTTMGVFYQNVLLSAGKKLPARQTEAEPINVDVRDVARAHILALHSPPTREVGQKRLLIGGTNFSWKDAVEHLAEVWPELRPDTSEALKTKIAKIDTSRLAEVLGMSNYMDWKKTVEDAADALVQLEKTWAE</sequence>
<dbReference type="EMBL" id="ML170160">
    <property type="protein sequence ID" value="TDL27088.1"/>
    <property type="molecule type" value="Genomic_DNA"/>
</dbReference>
<dbReference type="STRING" id="50990.A0A4Y7QIL2"/>
<dbReference type="InterPro" id="IPR001509">
    <property type="entry name" value="Epimerase_deHydtase"/>
</dbReference>
<evidence type="ECO:0000256" key="2">
    <source>
        <dbReference type="ARBA" id="ARBA00023445"/>
    </source>
</evidence>